<protein>
    <recommendedName>
        <fullName evidence="4">EamA-like transporter family protein</fullName>
    </recommendedName>
</protein>
<sequence>MPRAVALGGAVAVGILTALQARVNGSLGHEMGDGFVAAFVSFSSGFVILVVLSLALPAGRAGLRRLATGVRHGHVPIWMLLGGLAGALTVATQGLTVAIIGVALFTVGVVAGQTVNGLVLDRVGYGPAGVVPLTWGRIIGGAVVLAAVVVLVSSEGTTAVPWWMLLLPFVSGAGIAWQQATNGRLRQAVESPLTATLVNFAGGTAALAIAGGVHGAISGLHVTVPGAGWLYLGGAIGVVYIFLSAALVRHTGVLLLGLGSVVGLLATSVTLDAIWPPESGPNPAIALAGVVVALAGVVIAAARRRQRAGGSADSTSAGSTPRS</sequence>
<gene>
    <name evidence="2" type="ORF">RR49_00766</name>
</gene>
<keyword evidence="1" id="KW-0812">Transmembrane</keyword>
<feature type="transmembrane region" description="Helical" evidence="1">
    <location>
        <begin position="75"/>
        <end position="92"/>
    </location>
</feature>
<dbReference type="Pfam" id="PF04657">
    <property type="entry name" value="DMT_YdcZ"/>
    <property type="match status" value="2"/>
</dbReference>
<evidence type="ECO:0000256" key="1">
    <source>
        <dbReference type="SAM" id="Phobius"/>
    </source>
</evidence>
<feature type="transmembrane region" description="Helical" evidence="1">
    <location>
        <begin position="283"/>
        <end position="302"/>
    </location>
</feature>
<dbReference type="GO" id="GO:0005886">
    <property type="term" value="C:plasma membrane"/>
    <property type="evidence" value="ECO:0007669"/>
    <property type="project" value="TreeGrafter"/>
</dbReference>
<dbReference type="PANTHER" id="PTHR34821">
    <property type="entry name" value="INNER MEMBRANE PROTEIN YDCZ"/>
    <property type="match status" value="1"/>
</dbReference>
<keyword evidence="3" id="KW-1185">Reference proteome</keyword>
<dbReference type="PANTHER" id="PTHR34821:SF2">
    <property type="entry name" value="INNER MEMBRANE PROTEIN YDCZ"/>
    <property type="match status" value="1"/>
</dbReference>
<evidence type="ECO:0000313" key="2">
    <source>
        <dbReference type="EMBL" id="KJL38256.1"/>
    </source>
</evidence>
<evidence type="ECO:0008006" key="4">
    <source>
        <dbReference type="Google" id="ProtNLM"/>
    </source>
</evidence>
<keyword evidence="1" id="KW-0472">Membrane</keyword>
<feature type="transmembrane region" description="Helical" evidence="1">
    <location>
        <begin position="253"/>
        <end position="271"/>
    </location>
</feature>
<feature type="transmembrane region" description="Helical" evidence="1">
    <location>
        <begin position="229"/>
        <end position="248"/>
    </location>
</feature>
<feature type="transmembrane region" description="Helical" evidence="1">
    <location>
        <begin position="37"/>
        <end position="63"/>
    </location>
</feature>
<evidence type="ECO:0000313" key="3">
    <source>
        <dbReference type="Proteomes" id="UP000033451"/>
    </source>
</evidence>
<feature type="transmembrane region" description="Helical" evidence="1">
    <location>
        <begin position="98"/>
        <end position="120"/>
    </location>
</feature>
<name>A0A0F0LWP5_9MICO</name>
<dbReference type="STRING" id="400772.RR49_00766"/>
<proteinExistence type="predicted"/>
<feature type="transmembrane region" description="Helical" evidence="1">
    <location>
        <begin position="132"/>
        <end position="153"/>
    </location>
</feature>
<comment type="caution">
    <text evidence="2">The sequence shown here is derived from an EMBL/GenBank/DDBJ whole genome shotgun (WGS) entry which is preliminary data.</text>
</comment>
<dbReference type="PATRIC" id="fig|400772.4.peg.797"/>
<dbReference type="EMBL" id="JYIY01000063">
    <property type="protein sequence ID" value="KJL38256.1"/>
    <property type="molecule type" value="Genomic_DNA"/>
</dbReference>
<keyword evidence="1" id="KW-1133">Transmembrane helix</keyword>
<feature type="transmembrane region" description="Helical" evidence="1">
    <location>
        <begin position="197"/>
        <end position="217"/>
    </location>
</feature>
<dbReference type="AlphaFoldDB" id="A0A0F0LWP5"/>
<dbReference type="InterPro" id="IPR006750">
    <property type="entry name" value="YdcZ"/>
</dbReference>
<reference evidence="2 3" key="1">
    <citation type="submission" date="2015-02" db="EMBL/GenBank/DDBJ databases">
        <title>Draft genome sequences of ten Microbacterium spp. with emphasis on heavy metal contaminated environments.</title>
        <authorList>
            <person name="Corretto E."/>
        </authorList>
    </citation>
    <scope>NUCLEOTIDE SEQUENCE [LARGE SCALE GENOMIC DNA]</scope>
    <source>
        <strain evidence="2 3">DSM 18659</strain>
    </source>
</reference>
<dbReference type="Proteomes" id="UP000033451">
    <property type="component" value="Unassembled WGS sequence"/>
</dbReference>
<organism evidence="2 3">
    <name type="scientific">Microbacterium ginsengisoli</name>
    <dbReference type="NCBI Taxonomy" id="400772"/>
    <lineage>
        <taxon>Bacteria</taxon>
        <taxon>Bacillati</taxon>
        <taxon>Actinomycetota</taxon>
        <taxon>Actinomycetes</taxon>
        <taxon>Micrococcales</taxon>
        <taxon>Microbacteriaceae</taxon>
        <taxon>Microbacterium</taxon>
    </lineage>
</organism>
<feature type="transmembrane region" description="Helical" evidence="1">
    <location>
        <begin position="159"/>
        <end position="177"/>
    </location>
</feature>
<dbReference type="OrthoDB" id="6463253at2"/>
<accession>A0A0F0LWP5</accession>